<accession>A0ACC4BUW6</accession>
<evidence type="ECO:0000313" key="1">
    <source>
        <dbReference type="EMBL" id="KAL3581932.1"/>
    </source>
</evidence>
<dbReference type="Proteomes" id="UP000309997">
    <property type="component" value="Unassembled WGS sequence"/>
</dbReference>
<comment type="caution">
    <text evidence="1">The sequence shown here is derived from an EMBL/GenBank/DDBJ whole genome shotgun (WGS) entry which is preliminary data.</text>
</comment>
<keyword evidence="2" id="KW-1185">Reference proteome</keyword>
<protein>
    <submittedName>
        <fullName evidence="1">Uncharacterized protein</fullName>
    </submittedName>
</protein>
<organism evidence="1 2">
    <name type="scientific">Populus alba</name>
    <name type="common">White poplar</name>
    <dbReference type="NCBI Taxonomy" id="43335"/>
    <lineage>
        <taxon>Eukaryota</taxon>
        <taxon>Viridiplantae</taxon>
        <taxon>Streptophyta</taxon>
        <taxon>Embryophyta</taxon>
        <taxon>Tracheophyta</taxon>
        <taxon>Spermatophyta</taxon>
        <taxon>Magnoliopsida</taxon>
        <taxon>eudicotyledons</taxon>
        <taxon>Gunneridae</taxon>
        <taxon>Pentapetalae</taxon>
        <taxon>rosids</taxon>
        <taxon>fabids</taxon>
        <taxon>Malpighiales</taxon>
        <taxon>Salicaceae</taxon>
        <taxon>Saliceae</taxon>
        <taxon>Populus</taxon>
    </lineage>
</organism>
<gene>
    <name evidence="1" type="ORF">D5086_016264</name>
</gene>
<reference evidence="1 2" key="1">
    <citation type="journal article" date="2024" name="Plant Biotechnol. J.">
        <title>Genome and CRISPR/Cas9 system of a widespread forest tree (Populus alba) in the world.</title>
        <authorList>
            <person name="Liu Y.J."/>
            <person name="Jiang P.F."/>
            <person name="Han X.M."/>
            <person name="Li X.Y."/>
            <person name="Wang H.M."/>
            <person name="Wang Y.J."/>
            <person name="Wang X.X."/>
            <person name="Zeng Q.Y."/>
        </authorList>
    </citation>
    <scope>NUCLEOTIDE SEQUENCE [LARGE SCALE GENOMIC DNA]</scope>
    <source>
        <strain evidence="2">cv. PAL-ZL1</strain>
    </source>
</reference>
<evidence type="ECO:0000313" key="2">
    <source>
        <dbReference type="Proteomes" id="UP000309997"/>
    </source>
</evidence>
<sequence>MAETFLFTSESVNEGHPDKLCDQISDAVLDACLAQDPDSKVACETCTKTNMVMVFGEITTKANVDYEKIVRDTCRNIGFTSDDVGLDADNCKVLVNIEQQSPDIAQGVHGHFSKRPEEIGAGDQGHMFGYATDETPELMPLSHVLATKLGARLTEVRKNGTCAWLRPDGKTQVTVEYYNENGAMVPVRVHTVLISTQHDETVTNDEIAADLKEHVIKPVIPEKYLDEKTIFHLNPSGRFVIGGPHGDAGLTGLDAQPQSDRCQWQTHPFNSGTFPQKRCLTDRKCINRKVQSIALHPSDFLTVLVEGLVDCHLSAKEFSVMLLVNDNNGLGKCHLTCRRAFHWLAFSNLMRRNAHAGHVPHLNYTMSSLARMGKAYRQEKLSELLVHRSWLVGEGDRGGVSGGEDRREDAGMNDWGVSEEKEGKGGWRGCGGSLAARRRKKRKKKGQI</sequence>
<proteinExistence type="predicted"/>
<dbReference type="EMBL" id="RCHU02000008">
    <property type="protein sequence ID" value="KAL3581932.1"/>
    <property type="molecule type" value="Genomic_DNA"/>
</dbReference>
<name>A0ACC4BUW6_POPAL</name>